<organism evidence="2">
    <name type="scientific">viral metagenome</name>
    <dbReference type="NCBI Taxonomy" id="1070528"/>
    <lineage>
        <taxon>unclassified sequences</taxon>
        <taxon>metagenomes</taxon>
        <taxon>organismal metagenomes</taxon>
    </lineage>
</organism>
<dbReference type="Pfam" id="PF13847">
    <property type="entry name" value="Methyltransf_31"/>
    <property type="match status" value="1"/>
</dbReference>
<protein>
    <recommendedName>
        <fullName evidence="1">Methyltransferase domain-containing protein</fullName>
    </recommendedName>
</protein>
<proteinExistence type="predicted"/>
<dbReference type="CDD" id="cd02440">
    <property type="entry name" value="AdoMet_MTases"/>
    <property type="match status" value="1"/>
</dbReference>
<dbReference type="SUPFAM" id="SSF53335">
    <property type="entry name" value="S-adenosyl-L-methionine-dependent methyltransferases"/>
    <property type="match status" value="1"/>
</dbReference>
<dbReference type="Gene3D" id="3.40.50.150">
    <property type="entry name" value="Vaccinia Virus protein VP39"/>
    <property type="match status" value="1"/>
</dbReference>
<evidence type="ECO:0000313" key="2">
    <source>
        <dbReference type="EMBL" id="QHU23451.1"/>
    </source>
</evidence>
<accession>A0A6C0L1X9</accession>
<evidence type="ECO:0000259" key="1">
    <source>
        <dbReference type="Pfam" id="PF13847"/>
    </source>
</evidence>
<reference evidence="2" key="1">
    <citation type="journal article" date="2020" name="Nature">
        <title>Giant virus diversity and host interactions through global metagenomics.</title>
        <authorList>
            <person name="Schulz F."/>
            <person name="Roux S."/>
            <person name="Paez-Espino D."/>
            <person name="Jungbluth S."/>
            <person name="Walsh D.A."/>
            <person name="Denef V.J."/>
            <person name="McMahon K.D."/>
            <person name="Konstantinidis K.T."/>
            <person name="Eloe-Fadrosh E.A."/>
            <person name="Kyrpides N.C."/>
            <person name="Woyke T."/>
        </authorList>
    </citation>
    <scope>NUCLEOTIDE SEQUENCE</scope>
    <source>
        <strain evidence="2">GVMAG-S-ERX555907-94</strain>
    </source>
</reference>
<sequence>MEKAFTEIYQKNKWGGGSGSGSNASPDNLKYIGILEDIINEYNIQTICDIGCGDWEFSQFINFPKNVKYTGMDCVKSVIDQNVQDFQTKNIRFIHRSIDDNFIPEGYDLIIIKDVIQHWEDKDILDFMDQIIQKNKYVFSTNGYKFMRDPSKNNLTQRDINNQYRYFPVDVNKYPLNQFKEKCILEKTHRAKQMLLFHN</sequence>
<name>A0A6C0L1X9_9ZZZZ</name>
<feature type="domain" description="Methyltransferase" evidence="1">
    <location>
        <begin position="46"/>
        <end position="159"/>
    </location>
</feature>
<dbReference type="EMBL" id="MN741029">
    <property type="protein sequence ID" value="QHU23451.1"/>
    <property type="molecule type" value="Genomic_DNA"/>
</dbReference>
<dbReference type="AlphaFoldDB" id="A0A6C0L1X9"/>
<dbReference type="InterPro" id="IPR029063">
    <property type="entry name" value="SAM-dependent_MTases_sf"/>
</dbReference>
<dbReference type="InterPro" id="IPR025714">
    <property type="entry name" value="Methyltranfer_dom"/>
</dbReference>